<dbReference type="Pfam" id="PF02207">
    <property type="entry name" value="zf-UBR"/>
    <property type="match status" value="1"/>
</dbReference>
<name>A0A1J4KEK0_9EUKA</name>
<dbReference type="GO" id="GO:0000151">
    <property type="term" value="C:ubiquitin ligase complex"/>
    <property type="evidence" value="ECO:0007669"/>
    <property type="project" value="TreeGrafter"/>
</dbReference>
<dbReference type="RefSeq" id="XP_068362763.1">
    <property type="nucleotide sequence ID" value="XM_068501967.1"/>
</dbReference>
<protein>
    <recommendedName>
        <fullName evidence="5">E3 ubiquitin-protein ligase</fullName>
        <ecNumber evidence="5">2.3.2.27</ecNumber>
    </recommendedName>
</protein>
<comment type="pathway">
    <text evidence="5">Protein modification; protein ubiquitination.</text>
</comment>
<dbReference type="GO" id="GO:0071596">
    <property type="term" value="P:ubiquitin-dependent protein catabolic process via the N-end rule pathway"/>
    <property type="evidence" value="ECO:0007669"/>
    <property type="project" value="UniProtKB-UniRule"/>
</dbReference>
<evidence type="ECO:0000259" key="6">
    <source>
        <dbReference type="PROSITE" id="PS51157"/>
    </source>
</evidence>
<keyword evidence="5" id="KW-0808">Transferase</keyword>
<dbReference type="VEuPathDB" id="TrichDB:TRFO_21436"/>
<comment type="function">
    <text evidence="5">Ubiquitin ligase protein which is a component of the N-end rule pathway. Recognizes and binds to proteins bearing specific N-terminal residues that are destabilizing according to the N-end rule, leading to their ubiquitination and subsequent degradation.</text>
</comment>
<keyword evidence="5" id="KW-0833">Ubl conjugation pathway</keyword>
<dbReference type="PANTHER" id="PTHR21497:SF24">
    <property type="entry name" value="E3 UBIQUITIN-PROTEIN LIGASE UBR1"/>
    <property type="match status" value="1"/>
</dbReference>
<dbReference type="AlphaFoldDB" id="A0A1J4KEK0"/>
<dbReference type="CDD" id="cd19670">
    <property type="entry name" value="UBR-box_UBR1_2_3"/>
    <property type="match status" value="1"/>
</dbReference>
<dbReference type="Gene3D" id="2.10.110.30">
    <property type="match status" value="1"/>
</dbReference>
<organism evidence="7 8">
    <name type="scientific">Tritrichomonas foetus</name>
    <dbReference type="NCBI Taxonomy" id="1144522"/>
    <lineage>
        <taxon>Eukaryota</taxon>
        <taxon>Metamonada</taxon>
        <taxon>Parabasalia</taxon>
        <taxon>Tritrichomonadida</taxon>
        <taxon>Tritrichomonadidae</taxon>
        <taxon>Tritrichomonas</taxon>
    </lineage>
</organism>
<evidence type="ECO:0000313" key="8">
    <source>
        <dbReference type="Proteomes" id="UP000179807"/>
    </source>
</evidence>
<gene>
    <name evidence="7" type="ORF">TRFO_21436</name>
</gene>
<dbReference type="GO" id="GO:0061630">
    <property type="term" value="F:ubiquitin protein ligase activity"/>
    <property type="evidence" value="ECO:0007669"/>
    <property type="project" value="UniProtKB-UniRule"/>
</dbReference>
<proteinExistence type="inferred from homology"/>
<evidence type="ECO:0000256" key="3">
    <source>
        <dbReference type="ARBA" id="ARBA00022833"/>
    </source>
</evidence>
<comment type="caution">
    <text evidence="7">The sequence shown here is derived from an EMBL/GenBank/DDBJ whole genome shotgun (WGS) entry which is preliminary data.</text>
</comment>
<dbReference type="GeneID" id="94836671"/>
<dbReference type="UniPathway" id="UPA00143"/>
<dbReference type="EMBL" id="MLAK01000634">
    <property type="protein sequence ID" value="OHT09627.1"/>
    <property type="molecule type" value="Genomic_DNA"/>
</dbReference>
<evidence type="ECO:0000313" key="7">
    <source>
        <dbReference type="EMBL" id="OHT09627.1"/>
    </source>
</evidence>
<evidence type="ECO:0000256" key="2">
    <source>
        <dbReference type="ARBA" id="ARBA00022771"/>
    </source>
</evidence>
<keyword evidence="2 5" id="KW-0863">Zinc-finger</keyword>
<accession>A0A1J4KEK0</accession>
<feature type="zinc finger region" description="UBR-type" evidence="4">
    <location>
        <begin position="50"/>
        <end position="118"/>
    </location>
</feature>
<keyword evidence="3 5" id="KW-0862">Zinc</keyword>
<dbReference type="PROSITE" id="PS51157">
    <property type="entry name" value="ZF_UBR"/>
    <property type="match status" value="1"/>
</dbReference>
<evidence type="ECO:0000256" key="5">
    <source>
        <dbReference type="RuleBase" id="RU366018"/>
    </source>
</evidence>
<sequence length="1234" mass="141821">MNSNLYAKLFQLFSNDTRQGIEEAEKILYEPAYPDFMSYLKAFSLTQNSSMCPASWTDTICAKCFDCQLASNACVCLPCFIAGHHEEHHSILQISSGTCDCGNPLFLKPEGNCPHHQGCVEHPDTEYLKQEERSIYLTIFKAAMDASFKSSTIDLAPILKWLIRFIEVGDSLRRLLSIAFCDVDQESIVLTIRRGNEEEAELYSQLVTRLISDTYFLNHYGVFVHSHFAEFFKDLCKAPTSDDVDIDSPPYYGLRQFLINSFHVFAKHPVEYNMKNGSYDPEITISDYFQNILNILKGNYNDDIFMKLTLIEHSWIFLETVDLLSNSGDTDRLNGIVLKMIPVLSEFEKLLLYTIPAIPEDDDYQSFQFTSFALMSNLFSLFKKMVSVKLDIHPVFKALLELNLNDPELKENQSVFKPGKPIKTCMPLTLLFWMILESYKDEIPTVLEDLCKENNISLDDFIILASTYPIRLFAFLRNFHYFVKYMSPQNSRGIMIFMIFPFKFPNQIFLAVQYSFALIHDTERFLRLVASSFGILDYETKEQNEQQQQQQNEMQPTAAFLQFVGSLWLDRILASNDTLALQRNIIISSLLADNRTAETLESSIPGFLKEPKVADELLSIAERITTSRGSMFKLKNDEGFHFFMPWIRPDYLSQAISKHERKVFYFPSSNEFLYGLKFPTFSKIIMSVILSTLSDFRDTSSTCIAEAMLILFCQLNKNNLNSEKICDIPSFDDELILISALSEVANHENFMNIKLHGKTIIDLVLNDTKNGELVLQKCEIVQNSVGKPKSNSLKKQIASETKKKIMEEFLMKQQSFGNQLGDSNSGQIEESGNLEQICPVCGEVMNDEALYGYPAMICPSFASQIAQTKIDGNSWELKDENKIIQGLTICNHPMHINCRQGNVFGCPMCNLIRTIIIPVIPTKFNEEPNKAVNQAIERFFDEQVLVKETKTASNIISMLSSYIQLTEIRLRTRPDVLDHIAVKVIIPNVFKTLYFFLKQHTNLIAENMSEADESFILFLYELIQSNDILNESKEIVRRFAEKETGTRHFEFLRRAAILLHFGLDQSLVDNNTKFIDWDDILSYKSLGNIFEIEISENDAKMELKPFQAPPLADKFICNFQPPYEYNIFDTKNSYWLDMMTGNVFHADNIFSYIQKYYNIASSMFLILSGQDCSTVVVFCPFLRKLFRVKGFYVDQFGDEDPQYAKGAVTRLSQDRLEDAIDNYMTLDYINIPFN</sequence>
<evidence type="ECO:0000256" key="1">
    <source>
        <dbReference type="ARBA" id="ARBA00022723"/>
    </source>
</evidence>
<comment type="similarity">
    <text evidence="5">Belongs to the E3 ubiquitin-protein ligase UBR1-like family.</text>
</comment>
<dbReference type="GO" id="GO:0016567">
    <property type="term" value="P:protein ubiquitination"/>
    <property type="evidence" value="ECO:0007669"/>
    <property type="project" value="UniProtKB-UniRule"/>
</dbReference>
<dbReference type="PANTHER" id="PTHR21497">
    <property type="entry name" value="UBIQUITIN LIGASE E3 ALPHA-RELATED"/>
    <property type="match status" value="1"/>
</dbReference>
<evidence type="ECO:0000256" key="4">
    <source>
        <dbReference type="PROSITE-ProRule" id="PRU00508"/>
    </source>
</evidence>
<feature type="domain" description="UBR-type" evidence="6">
    <location>
        <begin position="50"/>
        <end position="118"/>
    </location>
</feature>
<keyword evidence="8" id="KW-1185">Reference proteome</keyword>
<comment type="catalytic activity">
    <reaction evidence="5">
        <text>S-ubiquitinyl-[E2 ubiquitin-conjugating enzyme]-L-cysteine + [acceptor protein]-L-lysine = [E2 ubiquitin-conjugating enzyme]-L-cysteine + N(6)-ubiquitinyl-[acceptor protein]-L-lysine.</text>
        <dbReference type="EC" id="2.3.2.27"/>
    </reaction>
</comment>
<dbReference type="SMART" id="SM00396">
    <property type="entry name" value="ZnF_UBR1"/>
    <property type="match status" value="1"/>
</dbReference>
<dbReference type="OrthoDB" id="26387at2759"/>
<dbReference type="GO" id="GO:0008270">
    <property type="term" value="F:zinc ion binding"/>
    <property type="evidence" value="ECO:0007669"/>
    <property type="project" value="UniProtKB-UniRule"/>
</dbReference>
<dbReference type="GO" id="GO:0005737">
    <property type="term" value="C:cytoplasm"/>
    <property type="evidence" value="ECO:0007669"/>
    <property type="project" value="TreeGrafter"/>
</dbReference>
<keyword evidence="1 5" id="KW-0479">Metal-binding</keyword>
<dbReference type="InterPro" id="IPR003126">
    <property type="entry name" value="Znf_UBR"/>
</dbReference>
<reference evidence="7" key="1">
    <citation type="submission" date="2016-10" db="EMBL/GenBank/DDBJ databases">
        <authorList>
            <person name="Benchimol M."/>
            <person name="Almeida L.G."/>
            <person name="Vasconcelos A.T."/>
            <person name="Perreira-Neves A."/>
            <person name="Rosa I.A."/>
            <person name="Tasca T."/>
            <person name="Bogo M.R."/>
            <person name="de Souza W."/>
        </authorList>
    </citation>
    <scope>NUCLEOTIDE SEQUENCE [LARGE SCALE GENOMIC DNA]</scope>
    <source>
        <strain evidence="7">K</strain>
    </source>
</reference>
<dbReference type="EC" id="2.3.2.27" evidence="5"/>
<dbReference type="Proteomes" id="UP000179807">
    <property type="component" value="Unassembled WGS sequence"/>
</dbReference>
<dbReference type="InterPro" id="IPR039164">
    <property type="entry name" value="UBR1-like"/>
</dbReference>